<dbReference type="GO" id="GO:0005737">
    <property type="term" value="C:cytoplasm"/>
    <property type="evidence" value="ECO:0007669"/>
    <property type="project" value="TreeGrafter"/>
</dbReference>
<dbReference type="SUPFAM" id="SSF46785">
    <property type="entry name" value="Winged helix' DNA-binding domain"/>
    <property type="match status" value="1"/>
</dbReference>
<dbReference type="FunFam" id="1.10.150.80:FF:000002">
    <property type="entry name" value="ATP-dependent DNA helicase RecQ"/>
    <property type="match status" value="1"/>
</dbReference>
<dbReference type="SMART" id="SM00490">
    <property type="entry name" value="HELICc"/>
    <property type="match status" value="1"/>
</dbReference>
<dbReference type="InterPro" id="IPR032284">
    <property type="entry name" value="RecQ_Zn-bd"/>
</dbReference>
<evidence type="ECO:0000256" key="16">
    <source>
        <dbReference type="NCBIfam" id="TIGR01389"/>
    </source>
</evidence>
<accession>A0A165HK67</accession>
<dbReference type="GO" id="GO:0043590">
    <property type="term" value="C:bacterial nucleoid"/>
    <property type="evidence" value="ECO:0007669"/>
    <property type="project" value="TreeGrafter"/>
</dbReference>
<dbReference type="Gene3D" id="1.10.10.10">
    <property type="entry name" value="Winged helix-like DNA-binding domain superfamily/Winged helix DNA-binding domain"/>
    <property type="match status" value="1"/>
</dbReference>
<dbReference type="GO" id="GO:0016787">
    <property type="term" value="F:hydrolase activity"/>
    <property type="evidence" value="ECO:0007669"/>
    <property type="project" value="UniProtKB-KW"/>
</dbReference>
<keyword evidence="11" id="KW-0238">DNA-binding</keyword>
<dbReference type="Pfam" id="PF16124">
    <property type="entry name" value="RecQ_Zn_bind"/>
    <property type="match status" value="1"/>
</dbReference>
<evidence type="ECO:0000256" key="11">
    <source>
        <dbReference type="ARBA" id="ARBA00023125"/>
    </source>
</evidence>
<dbReference type="InterPro" id="IPR004589">
    <property type="entry name" value="DNA_helicase_ATP-dep_RecQ"/>
</dbReference>
<feature type="domain" description="Helicase C-terminal" evidence="19">
    <location>
        <begin position="219"/>
        <end position="362"/>
    </location>
</feature>
<proteinExistence type="inferred from homology"/>
<dbReference type="CDD" id="cd18794">
    <property type="entry name" value="SF2_C_RecQ"/>
    <property type="match status" value="1"/>
</dbReference>
<dbReference type="InterPro" id="IPR018982">
    <property type="entry name" value="RQC_domain"/>
</dbReference>
<comment type="catalytic activity">
    <reaction evidence="15">
        <text>Couples ATP hydrolysis with the unwinding of duplex DNA by translocating in the 3'-5' direction.</text>
        <dbReference type="EC" id="5.6.2.4"/>
    </reaction>
</comment>
<evidence type="ECO:0000256" key="8">
    <source>
        <dbReference type="ARBA" id="ARBA00022806"/>
    </source>
</evidence>
<dbReference type="PANTHER" id="PTHR13710">
    <property type="entry name" value="DNA HELICASE RECQ FAMILY MEMBER"/>
    <property type="match status" value="1"/>
</dbReference>
<dbReference type="PROSITE" id="PS51194">
    <property type="entry name" value="HELICASE_CTER"/>
    <property type="match status" value="1"/>
</dbReference>
<evidence type="ECO:0000259" key="17">
    <source>
        <dbReference type="PROSITE" id="PS50967"/>
    </source>
</evidence>
<dbReference type="PANTHER" id="PTHR13710:SF105">
    <property type="entry name" value="ATP-DEPENDENT DNA HELICASE Q1"/>
    <property type="match status" value="1"/>
</dbReference>
<dbReference type="RefSeq" id="WP_063178717.1">
    <property type="nucleotide sequence ID" value="NZ_LQNT01000001.1"/>
</dbReference>
<dbReference type="SMART" id="SM00956">
    <property type="entry name" value="RQC"/>
    <property type="match status" value="1"/>
</dbReference>
<keyword evidence="13" id="KW-0234">DNA repair</keyword>
<keyword evidence="14" id="KW-0413">Isomerase</keyword>
<dbReference type="InterPro" id="IPR036388">
    <property type="entry name" value="WH-like_DNA-bd_sf"/>
</dbReference>
<dbReference type="GO" id="GO:0006281">
    <property type="term" value="P:DNA repair"/>
    <property type="evidence" value="ECO:0007669"/>
    <property type="project" value="UniProtKB-KW"/>
</dbReference>
<dbReference type="Proteomes" id="UP000076490">
    <property type="component" value="Unassembled WGS sequence"/>
</dbReference>
<evidence type="ECO:0000313" key="20">
    <source>
        <dbReference type="EMBL" id="KZE40278.1"/>
    </source>
</evidence>
<keyword evidence="8 20" id="KW-0347">Helicase</keyword>
<keyword evidence="5" id="KW-0547">Nucleotide-binding</keyword>
<dbReference type="PROSITE" id="PS50967">
    <property type="entry name" value="HRDC"/>
    <property type="match status" value="1"/>
</dbReference>
<dbReference type="GO" id="GO:0043138">
    <property type="term" value="F:3'-5' DNA helicase activity"/>
    <property type="evidence" value="ECO:0007669"/>
    <property type="project" value="UniProtKB-EC"/>
</dbReference>
<dbReference type="Gene3D" id="1.10.150.80">
    <property type="entry name" value="HRDC domain"/>
    <property type="match status" value="1"/>
</dbReference>
<keyword evidence="6" id="KW-0227">DNA damage</keyword>
<dbReference type="InterPro" id="IPR036390">
    <property type="entry name" value="WH_DNA-bd_sf"/>
</dbReference>
<name>A0A165HK67_9BACL</name>
<keyword evidence="10" id="KW-0067">ATP-binding</keyword>
<dbReference type="GO" id="GO:0006310">
    <property type="term" value="P:DNA recombination"/>
    <property type="evidence" value="ECO:0007669"/>
    <property type="project" value="UniProtKB-UniRule"/>
</dbReference>
<dbReference type="InterPro" id="IPR014001">
    <property type="entry name" value="Helicase_ATP-bd"/>
</dbReference>
<dbReference type="AlphaFoldDB" id="A0A165HK67"/>
<dbReference type="Gene3D" id="3.40.50.300">
    <property type="entry name" value="P-loop containing nucleotide triphosphate hydrolases"/>
    <property type="match status" value="2"/>
</dbReference>
<evidence type="ECO:0000256" key="6">
    <source>
        <dbReference type="ARBA" id="ARBA00022763"/>
    </source>
</evidence>
<dbReference type="InterPro" id="IPR044876">
    <property type="entry name" value="HRDC_dom_sf"/>
</dbReference>
<dbReference type="InterPro" id="IPR006293">
    <property type="entry name" value="DNA_helicase_ATP-dep_RecQ_bac"/>
</dbReference>
<dbReference type="FunFam" id="3.40.50.300:FF:000296">
    <property type="entry name" value="ATP-dependent DNA helicase RecQ"/>
    <property type="match status" value="1"/>
</dbReference>
<comment type="caution">
    <text evidence="20">The sequence shown here is derived from an EMBL/GenBank/DDBJ whole genome shotgun (WGS) entry which is preliminary data.</text>
</comment>
<dbReference type="GO" id="GO:0046872">
    <property type="term" value="F:metal ion binding"/>
    <property type="evidence" value="ECO:0007669"/>
    <property type="project" value="UniProtKB-KW"/>
</dbReference>
<dbReference type="GO" id="GO:0030894">
    <property type="term" value="C:replisome"/>
    <property type="evidence" value="ECO:0007669"/>
    <property type="project" value="TreeGrafter"/>
</dbReference>
<dbReference type="InterPro" id="IPR001650">
    <property type="entry name" value="Helicase_C-like"/>
</dbReference>
<dbReference type="CDD" id="cd17920">
    <property type="entry name" value="DEXHc_RecQ"/>
    <property type="match status" value="1"/>
</dbReference>
<reference evidence="20 21" key="1">
    <citation type="submission" date="2016-01" db="EMBL/GenBank/DDBJ databases">
        <title>Whole genome sequencing of Bhargavaea cecembensis T14.</title>
        <authorList>
            <person name="Hong K.W."/>
        </authorList>
    </citation>
    <scope>NUCLEOTIDE SEQUENCE [LARGE SCALE GENOMIC DNA]</scope>
    <source>
        <strain evidence="20 21">T14</strain>
    </source>
</reference>
<dbReference type="SUPFAM" id="SSF47819">
    <property type="entry name" value="HRDC-like"/>
    <property type="match status" value="1"/>
</dbReference>
<evidence type="ECO:0000256" key="15">
    <source>
        <dbReference type="ARBA" id="ARBA00034617"/>
    </source>
</evidence>
<dbReference type="InterPro" id="IPR010997">
    <property type="entry name" value="HRDC-like_sf"/>
</dbReference>
<dbReference type="InterPro" id="IPR002121">
    <property type="entry name" value="HRDC_dom"/>
</dbReference>
<feature type="domain" description="HRDC" evidence="17">
    <location>
        <begin position="513"/>
        <end position="592"/>
    </location>
</feature>
<comment type="cofactor">
    <cofactor evidence="2">
        <name>Zn(2+)</name>
        <dbReference type="ChEBI" id="CHEBI:29105"/>
    </cofactor>
</comment>
<dbReference type="OrthoDB" id="9763310at2"/>
<evidence type="ECO:0000256" key="2">
    <source>
        <dbReference type="ARBA" id="ARBA00001947"/>
    </source>
</evidence>
<evidence type="ECO:0000256" key="5">
    <source>
        <dbReference type="ARBA" id="ARBA00022741"/>
    </source>
</evidence>
<dbReference type="EC" id="5.6.2.4" evidence="16"/>
<evidence type="ECO:0000256" key="10">
    <source>
        <dbReference type="ARBA" id="ARBA00022840"/>
    </source>
</evidence>
<dbReference type="EMBL" id="LQNT01000001">
    <property type="protein sequence ID" value="KZE40278.1"/>
    <property type="molecule type" value="Genomic_DNA"/>
</dbReference>
<dbReference type="NCBIfam" id="TIGR01389">
    <property type="entry name" value="recQ"/>
    <property type="match status" value="1"/>
</dbReference>
<dbReference type="Pfam" id="PF00570">
    <property type="entry name" value="HRDC"/>
    <property type="match status" value="1"/>
</dbReference>
<comment type="cofactor">
    <cofactor evidence="1">
        <name>Mg(2+)</name>
        <dbReference type="ChEBI" id="CHEBI:18420"/>
    </cofactor>
</comment>
<protein>
    <recommendedName>
        <fullName evidence="16">DNA helicase RecQ</fullName>
        <ecNumber evidence="16">5.6.2.4</ecNumber>
    </recommendedName>
</protein>
<dbReference type="SMART" id="SM00341">
    <property type="entry name" value="HRDC"/>
    <property type="match status" value="1"/>
</dbReference>
<evidence type="ECO:0000256" key="9">
    <source>
        <dbReference type="ARBA" id="ARBA00022833"/>
    </source>
</evidence>
<dbReference type="Pfam" id="PF09382">
    <property type="entry name" value="RQC"/>
    <property type="match status" value="1"/>
</dbReference>
<dbReference type="InterPro" id="IPR027417">
    <property type="entry name" value="P-loop_NTPase"/>
</dbReference>
<evidence type="ECO:0000256" key="7">
    <source>
        <dbReference type="ARBA" id="ARBA00022801"/>
    </source>
</evidence>
<organism evidence="20 21">
    <name type="scientific">Bhargavaea cecembensis</name>
    <dbReference type="NCBI Taxonomy" id="394098"/>
    <lineage>
        <taxon>Bacteria</taxon>
        <taxon>Bacillati</taxon>
        <taxon>Bacillota</taxon>
        <taxon>Bacilli</taxon>
        <taxon>Bacillales</taxon>
        <taxon>Caryophanaceae</taxon>
        <taxon>Bhargavaea</taxon>
    </lineage>
</organism>
<dbReference type="Pfam" id="PF00271">
    <property type="entry name" value="Helicase_C"/>
    <property type="match status" value="1"/>
</dbReference>
<dbReference type="GO" id="GO:0009378">
    <property type="term" value="F:four-way junction helicase activity"/>
    <property type="evidence" value="ECO:0007669"/>
    <property type="project" value="TreeGrafter"/>
</dbReference>
<evidence type="ECO:0000259" key="18">
    <source>
        <dbReference type="PROSITE" id="PS51192"/>
    </source>
</evidence>
<evidence type="ECO:0000256" key="3">
    <source>
        <dbReference type="ARBA" id="ARBA00005446"/>
    </source>
</evidence>
<evidence type="ECO:0000256" key="13">
    <source>
        <dbReference type="ARBA" id="ARBA00023204"/>
    </source>
</evidence>
<dbReference type="SUPFAM" id="SSF52540">
    <property type="entry name" value="P-loop containing nucleoside triphosphate hydrolases"/>
    <property type="match status" value="1"/>
</dbReference>
<keyword evidence="12" id="KW-0233">DNA recombination</keyword>
<keyword evidence="4" id="KW-0479">Metal-binding</keyword>
<keyword evidence="9" id="KW-0862">Zinc</keyword>
<dbReference type="SMART" id="SM00487">
    <property type="entry name" value="DEXDc"/>
    <property type="match status" value="1"/>
</dbReference>
<dbReference type="GO" id="GO:0003677">
    <property type="term" value="F:DNA binding"/>
    <property type="evidence" value="ECO:0007669"/>
    <property type="project" value="UniProtKB-KW"/>
</dbReference>
<evidence type="ECO:0000256" key="1">
    <source>
        <dbReference type="ARBA" id="ARBA00001946"/>
    </source>
</evidence>
<gene>
    <name evidence="20" type="ORF">AV656_03175</name>
</gene>
<comment type="similarity">
    <text evidence="3">Belongs to the helicase family. RecQ subfamily.</text>
</comment>
<keyword evidence="7" id="KW-0378">Hydrolase</keyword>
<evidence type="ECO:0000256" key="4">
    <source>
        <dbReference type="ARBA" id="ARBA00022723"/>
    </source>
</evidence>
<dbReference type="Pfam" id="PF00270">
    <property type="entry name" value="DEAD"/>
    <property type="match status" value="1"/>
</dbReference>
<dbReference type="GO" id="GO:0005524">
    <property type="term" value="F:ATP binding"/>
    <property type="evidence" value="ECO:0007669"/>
    <property type="project" value="UniProtKB-KW"/>
</dbReference>
<dbReference type="NCBIfam" id="TIGR00614">
    <property type="entry name" value="recQ_fam"/>
    <property type="match status" value="1"/>
</dbReference>
<dbReference type="GO" id="GO:0009432">
    <property type="term" value="P:SOS response"/>
    <property type="evidence" value="ECO:0007669"/>
    <property type="project" value="UniProtKB-UniRule"/>
</dbReference>
<feature type="domain" description="Helicase ATP-binding" evidence="18">
    <location>
        <begin position="26"/>
        <end position="195"/>
    </location>
</feature>
<evidence type="ECO:0000259" key="19">
    <source>
        <dbReference type="PROSITE" id="PS51194"/>
    </source>
</evidence>
<evidence type="ECO:0000256" key="14">
    <source>
        <dbReference type="ARBA" id="ARBA00023235"/>
    </source>
</evidence>
<evidence type="ECO:0000313" key="21">
    <source>
        <dbReference type="Proteomes" id="UP000076490"/>
    </source>
</evidence>
<dbReference type="InterPro" id="IPR011545">
    <property type="entry name" value="DEAD/DEAH_box_helicase_dom"/>
</dbReference>
<sequence>MLEQAQEQLRTYFGYPSFRPGQERVIGQVLTAEDTLCVMPTGGGKSVCYQIPALVREGTTLVISPLISLMKDQVDALNEIGIPAAYINSTLSPDEFRYTMERARAGAYKLLYVAPERFESNYFLQDLVRMDIPMLAVDEAHCISQWGHDFRPSYRLIGSVVEALPERPVILALTATATPEVRADICRQLQIPEGNTVLTGFERENLSFSVVRGQDRGKFVKDFLKKNREEAGIIYAATRKTVDSLYENMKKAGLPVARYHAGLSEEERGDAQEAFLNDEARIMVATNAFGMGIDKSNIRYCIHYQVPKNMESYYQEAGRAGRDGLPSECILLYSPQDVQTQRFLIDQTDDRNGIPRELEKLQAMVDYCHTEDCLQQYIVRHFGDSDTVACGRCGNCTDDRESIDVTEDAQKVLSCIIRMGQRWGKAITAKVLCGSADKMVKERGFEELSTYGILKGDYSMKEATNLIDFMISRDLIGVSQGEFPTIFVTEKGKEVLTGGERVTRKQAVVTVAIADADPLFEKLRDLRKSLADEAGVPPYVIFSDKSLKDMCARKPMDEESFLEVHGVGENKLAKYGGPFLEAIREFQSTEVQ</sequence>
<dbReference type="GO" id="GO:0006260">
    <property type="term" value="P:DNA replication"/>
    <property type="evidence" value="ECO:0007669"/>
    <property type="project" value="InterPro"/>
</dbReference>
<evidence type="ECO:0000256" key="12">
    <source>
        <dbReference type="ARBA" id="ARBA00023172"/>
    </source>
</evidence>
<dbReference type="PROSITE" id="PS51192">
    <property type="entry name" value="HELICASE_ATP_BIND_1"/>
    <property type="match status" value="1"/>
</dbReference>